<dbReference type="GO" id="GO:0019367">
    <property type="term" value="P:fatty acid elongation, saturated fatty acid"/>
    <property type="evidence" value="ECO:0007669"/>
    <property type="project" value="TreeGrafter"/>
</dbReference>
<organism evidence="11 12">
    <name type="scientific">Orchesella cincta</name>
    <name type="common">Springtail</name>
    <name type="synonym">Podura cincta</name>
    <dbReference type="NCBI Taxonomy" id="48709"/>
    <lineage>
        <taxon>Eukaryota</taxon>
        <taxon>Metazoa</taxon>
        <taxon>Ecdysozoa</taxon>
        <taxon>Arthropoda</taxon>
        <taxon>Hexapoda</taxon>
        <taxon>Collembola</taxon>
        <taxon>Entomobryomorpha</taxon>
        <taxon>Entomobryoidea</taxon>
        <taxon>Orchesellidae</taxon>
        <taxon>Orchesellinae</taxon>
        <taxon>Orchesella</taxon>
    </lineage>
</organism>
<keyword evidence="9 10" id="KW-0275">Fatty acid biosynthesis</keyword>
<dbReference type="Proteomes" id="UP000094527">
    <property type="component" value="Unassembled WGS sequence"/>
</dbReference>
<comment type="subcellular location">
    <subcellularLocation>
        <location evidence="1">Membrane</location>
        <topology evidence="1">Multi-pass membrane protein</topology>
    </subcellularLocation>
</comment>
<feature type="transmembrane region" description="Helical" evidence="10">
    <location>
        <begin position="150"/>
        <end position="170"/>
    </location>
</feature>
<accession>A0A1D2MJT7</accession>
<evidence type="ECO:0000256" key="9">
    <source>
        <dbReference type="ARBA" id="ARBA00023160"/>
    </source>
</evidence>
<evidence type="ECO:0000256" key="8">
    <source>
        <dbReference type="ARBA" id="ARBA00023136"/>
    </source>
</evidence>
<comment type="similarity">
    <text evidence="10">Belongs to the ELO family.</text>
</comment>
<dbReference type="STRING" id="48709.A0A1D2MJT7"/>
<feature type="transmembrane region" description="Helical" evidence="10">
    <location>
        <begin position="176"/>
        <end position="194"/>
    </location>
</feature>
<keyword evidence="3 10" id="KW-0808">Transferase</keyword>
<keyword evidence="2 10" id="KW-0444">Lipid biosynthesis</keyword>
<keyword evidence="4 10" id="KW-0812">Transmembrane</keyword>
<dbReference type="GO" id="GO:0034625">
    <property type="term" value="P:fatty acid elongation, monounsaturated fatty acid"/>
    <property type="evidence" value="ECO:0007669"/>
    <property type="project" value="TreeGrafter"/>
</dbReference>
<dbReference type="Pfam" id="PF01151">
    <property type="entry name" value="ELO"/>
    <property type="match status" value="1"/>
</dbReference>
<dbReference type="OrthoDB" id="10259681at2759"/>
<evidence type="ECO:0000256" key="5">
    <source>
        <dbReference type="ARBA" id="ARBA00022832"/>
    </source>
</evidence>
<dbReference type="PANTHER" id="PTHR11157">
    <property type="entry name" value="FATTY ACID ACYL TRANSFERASE-RELATED"/>
    <property type="match status" value="1"/>
</dbReference>
<evidence type="ECO:0000313" key="12">
    <source>
        <dbReference type="Proteomes" id="UP000094527"/>
    </source>
</evidence>
<dbReference type="EC" id="2.3.1.199" evidence="10"/>
<dbReference type="PANTHER" id="PTHR11157:SF17">
    <property type="entry name" value="ELONGATION OF VERY LONG CHAIN FATTY ACIDS PROTEIN 6"/>
    <property type="match status" value="1"/>
</dbReference>
<keyword evidence="8 10" id="KW-0472">Membrane</keyword>
<proteinExistence type="inferred from homology"/>
<evidence type="ECO:0000256" key="10">
    <source>
        <dbReference type="RuleBase" id="RU361115"/>
    </source>
</evidence>
<keyword evidence="5 10" id="KW-0276">Fatty acid metabolism</keyword>
<evidence type="ECO:0000256" key="1">
    <source>
        <dbReference type="ARBA" id="ARBA00004141"/>
    </source>
</evidence>
<dbReference type="GO" id="GO:0009922">
    <property type="term" value="F:fatty acid elongase activity"/>
    <property type="evidence" value="ECO:0007669"/>
    <property type="project" value="UniProtKB-EC"/>
</dbReference>
<protein>
    <recommendedName>
        <fullName evidence="10">Elongation of very long chain fatty acids protein</fullName>
        <ecNumber evidence="10">2.3.1.199</ecNumber>
    </recommendedName>
    <alternativeName>
        <fullName evidence="10">Very-long-chain 3-oxoacyl-CoA synthase</fullName>
    </alternativeName>
</protein>
<keyword evidence="7 10" id="KW-0443">Lipid metabolism</keyword>
<evidence type="ECO:0000256" key="4">
    <source>
        <dbReference type="ARBA" id="ARBA00022692"/>
    </source>
</evidence>
<gene>
    <name evidence="11" type="ORF">Ocin01_13606</name>
</gene>
<comment type="caution">
    <text evidence="11">The sequence shown here is derived from an EMBL/GenBank/DDBJ whole genome shotgun (WGS) entry which is preliminary data.</text>
</comment>
<feature type="transmembrane region" description="Helical" evidence="10">
    <location>
        <begin position="244"/>
        <end position="263"/>
    </location>
</feature>
<sequence>MALQQPLLFENETFWKYQTFESSYEFERVDIVYWRDLLQKQWLLAFYAAGIYLVAIFGLERYMKTRKAFNLRVPLILWNGGLGIFSIMGVARTAPVMLEAIKDHGVMRSICVLDFPNVQMTFWGLLFGISKFIELGDTLFIVLRKRPLQLLQWYHHIVTLIVVWITLPYAEPVGQMYIVMNYAVHAFMYPYFALKMAGIDVPKKVANMITTAQFAQMIAGFLLNALTIALRGSGYSCYRTPTSIGAFLAVYGSFMILFGKLFTNSVLKSEKRKAAKQA</sequence>
<dbReference type="GO" id="GO:0034626">
    <property type="term" value="P:fatty acid elongation, polyunsaturated fatty acid"/>
    <property type="evidence" value="ECO:0007669"/>
    <property type="project" value="TreeGrafter"/>
</dbReference>
<keyword evidence="6 10" id="KW-1133">Transmembrane helix</keyword>
<evidence type="ECO:0000256" key="6">
    <source>
        <dbReference type="ARBA" id="ARBA00022989"/>
    </source>
</evidence>
<feature type="transmembrane region" description="Helical" evidence="10">
    <location>
        <begin position="71"/>
        <end position="91"/>
    </location>
</feature>
<dbReference type="GO" id="GO:0030148">
    <property type="term" value="P:sphingolipid biosynthetic process"/>
    <property type="evidence" value="ECO:0007669"/>
    <property type="project" value="TreeGrafter"/>
</dbReference>
<feature type="transmembrane region" description="Helical" evidence="10">
    <location>
        <begin position="214"/>
        <end position="232"/>
    </location>
</feature>
<evidence type="ECO:0000313" key="11">
    <source>
        <dbReference type="EMBL" id="ODM93074.1"/>
    </source>
</evidence>
<dbReference type="GO" id="GO:0005789">
    <property type="term" value="C:endoplasmic reticulum membrane"/>
    <property type="evidence" value="ECO:0007669"/>
    <property type="project" value="TreeGrafter"/>
</dbReference>
<feature type="transmembrane region" description="Helical" evidence="10">
    <location>
        <begin position="42"/>
        <end position="59"/>
    </location>
</feature>
<evidence type="ECO:0000256" key="3">
    <source>
        <dbReference type="ARBA" id="ARBA00022679"/>
    </source>
</evidence>
<evidence type="ECO:0000256" key="2">
    <source>
        <dbReference type="ARBA" id="ARBA00022516"/>
    </source>
</evidence>
<comment type="catalytic activity">
    <reaction evidence="10">
        <text>a very-long-chain acyl-CoA + malonyl-CoA + H(+) = a very-long-chain 3-oxoacyl-CoA + CO2 + CoA</text>
        <dbReference type="Rhea" id="RHEA:32727"/>
        <dbReference type="ChEBI" id="CHEBI:15378"/>
        <dbReference type="ChEBI" id="CHEBI:16526"/>
        <dbReference type="ChEBI" id="CHEBI:57287"/>
        <dbReference type="ChEBI" id="CHEBI:57384"/>
        <dbReference type="ChEBI" id="CHEBI:90725"/>
        <dbReference type="ChEBI" id="CHEBI:90736"/>
        <dbReference type="EC" id="2.3.1.199"/>
    </reaction>
</comment>
<name>A0A1D2MJT7_ORCCI</name>
<dbReference type="InterPro" id="IPR002076">
    <property type="entry name" value="ELO_fam"/>
</dbReference>
<reference evidence="11 12" key="1">
    <citation type="journal article" date="2016" name="Genome Biol. Evol.">
        <title>Gene Family Evolution Reflects Adaptation to Soil Environmental Stressors in the Genome of the Collembolan Orchesella cincta.</title>
        <authorList>
            <person name="Faddeeva-Vakhrusheva A."/>
            <person name="Derks M.F."/>
            <person name="Anvar S.Y."/>
            <person name="Agamennone V."/>
            <person name="Suring W."/>
            <person name="Smit S."/>
            <person name="van Straalen N.M."/>
            <person name="Roelofs D."/>
        </authorList>
    </citation>
    <scope>NUCLEOTIDE SEQUENCE [LARGE SCALE GENOMIC DNA]</scope>
    <source>
        <tissue evidence="11">Mixed pool</tissue>
    </source>
</reference>
<dbReference type="GO" id="GO:0042761">
    <property type="term" value="P:very long-chain fatty acid biosynthetic process"/>
    <property type="evidence" value="ECO:0007669"/>
    <property type="project" value="TreeGrafter"/>
</dbReference>
<dbReference type="EMBL" id="LJIJ01001079">
    <property type="protein sequence ID" value="ODM93074.1"/>
    <property type="molecule type" value="Genomic_DNA"/>
</dbReference>
<keyword evidence="12" id="KW-1185">Reference proteome</keyword>
<evidence type="ECO:0000256" key="7">
    <source>
        <dbReference type="ARBA" id="ARBA00023098"/>
    </source>
</evidence>
<feature type="transmembrane region" description="Helical" evidence="10">
    <location>
        <begin position="122"/>
        <end position="143"/>
    </location>
</feature>
<dbReference type="OMA" id="QWYHHIV"/>
<dbReference type="AlphaFoldDB" id="A0A1D2MJT7"/>